<accession>A0AC60QDU7</accession>
<organism evidence="1 2">
    <name type="scientific">Ixodes persulcatus</name>
    <name type="common">Taiga tick</name>
    <dbReference type="NCBI Taxonomy" id="34615"/>
    <lineage>
        <taxon>Eukaryota</taxon>
        <taxon>Metazoa</taxon>
        <taxon>Ecdysozoa</taxon>
        <taxon>Arthropoda</taxon>
        <taxon>Chelicerata</taxon>
        <taxon>Arachnida</taxon>
        <taxon>Acari</taxon>
        <taxon>Parasitiformes</taxon>
        <taxon>Ixodida</taxon>
        <taxon>Ixodoidea</taxon>
        <taxon>Ixodidae</taxon>
        <taxon>Ixodinae</taxon>
        <taxon>Ixodes</taxon>
    </lineage>
</organism>
<protein>
    <submittedName>
        <fullName evidence="1">Uncharacterized protein</fullName>
    </submittedName>
</protein>
<proteinExistence type="predicted"/>
<dbReference type="Proteomes" id="UP000805193">
    <property type="component" value="Unassembled WGS sequence"/>
</dbReference>
<reference evidence="1 2" key="1">
    <citation type="journal article" date="2020" name="Cell">
        <title>Large-Scale Comparative Analyses of Tick Genomes Elucidate Their Genetic Diversity and Vector Capacities.</title>
        <authorList>
            <consortium name="Tick Genome and Microbiome Consortium (TIGMIC)"/>
            <person name="Jia N."/>
            <person name="Wang J."/>
            <person name="Shi W."/>
            <person name="Du L."/>
            <person name="Sun Y."/>
            <person name="Zhan W."/>
            <person name="Jiang J.F."/>
            <person name="Wang Q."/>
            <person name="Zhang B."/>
            <person name="Ji P."/>
            <person name="Bell-Sakyi L."/>
            <person name="Cui X.M."/>
            <person name="Yuan T.T."/>
            <person name="Jiang B.G."/>
            <person name="Yang W.F."/>
            <person name="Lam T.T."/>
            <person name="Chang Q.C."/>
            <person name="Ding S.J."/>
            <person name="Wang X.J."/>
            <person name="Zhu J.G."/>
            <person name="Ruan X.D."/>
            <person name="Zhao L."/>
            <person name="Wei J.T."/>
            <person name="Ye R.Z."/>
            <person name="Que T.C."/>
            <person name="Du C.H."/>
            <person name="Zhou Y.H."/>
            <person name="Cheng J.X."/>
            <person name="Dai P.F."/>
            <person name="Guo W.B."/>
            <person name="Han X.H."/>
            <person name="Huang E.J."/>
            <person name="Li L.F."/>
            <person name="Wei W."/>
            <person name="Gao Y.C."/>
            <person name="Liu J.Z."/>
            <person name="Shao H.Z."/>
            <person name="Wang X."/>
            <person name="Wang C.C."/>
            <person name="Yang T.C."/>
            <person name="Huo Q.B."/>
            <person name="Li W."/>
            <person name="Chen H.Y."/>
            <person name="Chen S.E."/>
            <person name="Zhou L.G."/>
            <person name="Ni X.B."/>
            <person name="Tian J.H."/>
            <person name="Sheng Y."/>
            <person name="Liu T."/>
            <person name="Pan Y.S."/>
            <person name="Xia L.Y."/>
            <person name="Li J."/>
            <person name="Zhao F."/>
            <person name="Cao W.C."/>
        </authorList>
    </citation>
    <scope>NUCLEOTIDE SEQUENCE [LARGE SCALE GENOMIC DNA]</scope>
    <source>
        <strain evidence="1">Iper-2018</strain>
    </source>
</reference>
<evidence type="ECO:0000313" key="1">
    <source>
        <dbReference type="EMBL" id="KAG0431910.1"/>
    </source>
</evidence>
<sequence length="97" mass="11338">MYWCAAVSRGNHDLLVDAWTSMTRHVVNFHTDHPGIYTRCFHGPVTDGEWLVSRTCMAALHFNENDYREQAISRIGQRQWKRKPPKVKKGTQLFHAQ</sequence>
<comment type="caution">
    <text evidence="1">The sequence shown here is derived from an EMBL/GenBank/DDBJ whole genome shotgun (WGS) entry which is preliminary data.</text>
</comment>
<evidence type="ECO:0000313" key="2">
    <source>
        <dbReference type="Proteomes" id="UP000805193"/>
    </source>
</evidence>
<keyword evidence="2" id="KW-1185">Reference proteome</keyword>
<name>A0AC60QDU7_IXOPE</name>
<gene>
    <name evidence="1" type="ORF">HPB47_021340</name>
</gene>
<dbReference type="EMBL" id="JABSTQ010009186">
    <property type="protein sequence ID" value="KAG0431910.1"/>
    <property type="molecule type" value="Genomic_DNA"/>
</dbReference>